<dbReference type="InterPro" id="IPR051790">
    <property type="entry name" value="Cytochrome_c-biogenesis_DsbD"/>
</dbReference>
<evidence type="ECO:0000256" key="5">
    <source>
        <dbReference type="ARBA" id="ARBA00022989"/>
    </source>
</evidence>
<dbReference type="STRING" id="999627.SAMN05216236_10440"/>
<evidence type="ECO:0000256" key="2">
    <source>
        <dbReference type="ARBA" id="ARBA00006143"/>
    </source>
</evidence>
<dbReference type="AlphaFoldDB" id="A0A1I6ZD08"/>
<feature type="transmembrane region" description="Helical" evidence="7">
    <location>
        <begin position="111"/>
        <end position="130"/>
    </location>
</feature>
<feature type="transmembrane region" description="Helical" evidence="7">
    <location>
        <begin position="231"/>
        <end position="255"/>
    </location>
</feature>
<dbReference type="GO" id="GO:0016020">
    <property type="term" value="C:membrane"/>
    <property type="evidence" value="ECO:0007669"/>
    <property type="project" value="UniProtKB-SubCell"/>
</dbReference>
<proteinExistence type="inferred from homology"/>
<evidence type="ECO:0000256" key="1">
    <source>
        <dbReference type="ARBA" id="ARBA00004141"/>
    </source>
</evidence>
<evidence type="ECO:0000259" key="8">
    <source>
        <dbReference type="Pfam" id="PF02683"/>
    </source>
</evidence>
<feature type="transmembrane region" description="Helical" evidence="7">
    <location>
        <begin position="151"/>
        <end position="179"/>
    </location>
</feature>
<evidence type="ECO:0000313" key="10">
    <source>
        <dbReference type="Proteomes" id="UP000182466"/>
    </source>
</evidence>
<evidence type="ECO:0000256" key="3">
    <source>
        <dbReference type="ARBA" id="ARBA00022692"/>
    </source>
</evidence>
<evidence type="ECO:0000256" key="7">
    <source>
        <dbReference type="SAM" id="Phobius"/>
    </source>
</evidence>
<feature type="transmembrane region" description="Helical" evidence="7">
    <location>
        <begin position="185"/>
        <end position="210"/>
    </location>
</feature>
<name>A0A1I6ZD08_9RHOB</name>
<feature type="domain" description="Cytochrome C biogenesis protein transmembrane" evidence="8">
    <location>
        <begin position="26"/>
        <end position="231"/>
    </location>
</feature>
<evidence type="ECO:0000313" key="9">
    <source>
        <dbReference type="EMBL" id="SFT60582.1"/>
    </source>
</evidence>
<dbReference type="Proteomes" id="UP000182466">
    <property type="component" value="Unassembled WGS sequence"/>
</dbReference>
<feature type="transmembrane region" description="Helical" evidence="7">
    <location>
        <begin position="75"/>
        <end position="99"/>
    </location>
</feature>
<keyword evidence="10" id="KW-1185">Reference proteome</keyword>
<dbReference type="PANTHER" id="PTHR31272">
    <property type="entry name" value="CYTOCHROME C-TYPE BIOGENESIS PROTEIN HI_1454-RELATED"/>
    <property type="match status" value="1"/>
</dbReference>
<reference evidence="9 10" key="1">
    <citation type="submission" date="2016-10" db="EMBL/GenBank/DDBJ databases">
        <authorList>
            <person name="de Groot N.N."/>
        </authorList>
    </citation>
    <scope>NUCLEOTIDE SEQUENCE [LARGE SCALE GENOMIC DNA]</scope>
    <source>
        <strain evidence="9 10">CGMCC 1.10959</strain>
    </source>
</reference>
<organism evidence="9 10">
    <name type="scientific">Sedimentitalea nanhaiensis</name>
    <dbReference type="NCBI Taxonomy" id="999627"/>
    <lineage>
        <taxon>Bacteria</taxon>
        <taxon>Pseudomonadati</taxon>
        <taxon>Pseudomonadota</taxon>
        <taxon>Alphaproteobacteria</taxon>
        <taxon>Rhodobacterales</taxon>
        <taxon>Paracoccaceae</taxon>
        <taxon>Sedimentitalea</taxon>
    </lineage>
</organism>
<protein>
    <submittedName>
        <fullName evidence="9">Cytochrome c-type biogenesis protein</fullName>
    </submittedName>
</protein>
<dbReference type="InterPro" id="IPR003834">
    <property type="entry name" value="Cyt_c_assmbl_TM_dom"/>
</dbReference>
<dbReference type="EMBL" id="FPAW01000004">
    <property type="protein sequence ID" value="SFT60582.1"/>
    <property type="molecule type" value="Genomic_DNA"/>
</dbReference>
<gene>
    <name evidence="9" type="ORF">SAMN05216236_10440</name>
</gene>
<accession>A0A1I6ZD08</accession>
<dbReference type="PANTHER" id="PTHR31272:SF4">
    <property type="entry name" value="CYTOCHROME C-TYPE BIOGENESIS PROTEIN HI_1454-RELATED"/>
    <property type="match status" value="1"/>
</dbReference>
<keyword evidence="4" id="KW-0201">Cytochrome c-type biogenesis</keyword>
<feature type="transmembrane region" description="Helical" evidence="7">
    <location>
        <begin position="26"/>
        <end position="54"/>
    </location>
</feature>
<evidence type="ECO:0000256" key="4">
    <source>
        <dbReference type="ARBA" id="ARBA00022748"/>
    </source>
</evidence>
<sequence>MIQALTPGPGPGAAKRGDARVLEISLVGALFAGLLSFFTPCILPMVPFYLSYMGGLSMSELRGDGAIAAGAQRRLLVSAIFFAMGVTTIFMMLGMGATALGQAFGQYLEPLSYVAAAILLVFGLHFLGVIKVPLLYREARLESQAEASSVLGAYLMGLAFGFGWTPCVGPALASILMIASGMGDIWRGALLLFVYGVGMTAPFILAALFAKPFLAWVQRHRAAFAWVEKGMGAMLIVFAVLIATGGVNLIAQAMIEWFPTFGSLG</sequence>
<keyword evidence="3 7" id="KW-0812">Transmembrane</keyword>
<keyword evidence="6 7" id="KW-0472">Membrane</keyword>
<dbReference type="eggNOG" id="COG0785">
    <property type="taxonomic scope" value="Bacteria"/>
</dbReference>
<comment type="subcellular location">
    <subcellularLocation>
        <location evidence="1">Membrane</location>
        <topology evidence="1">Multi-pass membrane protein</topology>
    </subcellularLocation>
</comment>
<dbReference type="Pfam" id="PF02683">
    <property type="entry name" value="DsbD_TM"/>
    <property type="match status" value="1"/>
</dbReference>
<comment type="similarity">
    <text evidence="2">Belongs to the DsbD family.</text>
</comment>
<keyword evidence="5 7" id="KW-1133">Transmembrane helix</keyword>
<evidence type="ECO:0000256" key="6">
    <source>
        <dbReference type="ARBA" id="ARBA00023136"/>
    </source>
</evidence>
<dbReference type="GO" id="GO:0017004">
    <property type="term" value="P:cytochrome complex assembly"/>
    <property type="evidence" value="ECO:0007669"/>
    <property type="project" value="UniProtKB-KW"/>
</dbReference>